<dbReference type="GeneID" id="94169649"/>
<name>A0A836FXC9_LEIEN</name>
<dbReference type="Proteomes" id="UP000674179">
    <property type="component" value="Chromosome 32"/>
</dbReference>
<sequence length="76" mass="8246">MSMWRIKIAGLAAGFVVTCASYYRMLVLGMLDARAEHERRYTVIEQKLLAAARDAVKAAPAELNVVAQAAPPPSSQ</sequence>
<dbReference type="AlphaFoldDB" id="A0A836FXC9"/>
<organism evidence="1 2">
    <name type="scientific">Leishmania enriettii</name>
    <dbReference type="NCBI Taxonomy" id="5663"/>
    <lineage>
        <taxon>Eukaryota</taxon>
        <taxon>Discoba</taxon>
        <taxon>Euglenozoa</taxon>
        <taxon>Kinetoplastea</taxon>
        <taxon>Metakinetoplastina</taxon>
        <taxon>Trypanosomatida</taxon>
        <taxon>Trypanosomatidae</taxon>
        <taxon>Leishmaniinae</taxon>
        <taxon>Leishmania</taxon>
    </lineage>
</organism>
<dbReference type="RefSeq" id="XP_067690242.1">
    <property type="nucleotide sequence ID" value="XM_067834139.1"/>
</dbReference>
<evidence type="ECO:0000313" key="2">
    <source>
        <dbReference type="Proteomes" id="UP000674179"/>
    </source>
</evidence>
<accession>A0A836FXC9</accession>
<protein>
    <submittedName>
        <fullName evidence="1">Uncharacterized protein</fullName>
    </submittedName>
</protein>
<keyword evidence="2" id="KW-1185">Reference proteome</keyword>
<dbReference type="EMBL" id="JAFHKP010000032">
    <property type="protein sequence ID" value="KAG5471072.1"/>
    <property type="molecule type" value="Genomic_DNA"/>
</dbReference>
<proteinExistence type="predicted"/>
<gene>
    <name evidence="1" type="ORF">CUR178_02379</name>
</gene>
<dbReference type="KEGG" id="lenr:94169649"/>
<reference evidence="1 2" key="1">
    <citation type="submission" date="2021-02" db="EMBL/GenBank/DDBJ databases">
        <title>Leishmania (Mundinia) enrietti genome sequencing and assembly.</title>
        <authorList>
            <person name="Almutairi H."/>
            <person name="Gatherer D."/>
        </authorList>
    </citation>
    <scope>NUCLEOTIDE SEQUENCE [LARGE SCALE GENOMIC DNA]</scope>
    <source>
        <strain evidence="1">CUR178</strain>
    </source>
</reference>
<dbReference type="OrthoDB" id="263984at2759"/>
<comment type="caution">
    <text evidence="1">The sequence shown here is derived from an EMBL/GenBank/DDBJ whole genome shotgun (WGS) entry which is preliminary data.</text>
</comment>
<evidence type="ECO:0000313" key="1">
    <source>
        <dbReference type="EMBL" id="KAG5471072.1"/>
    </source>
</evidence>